<sequence>MSKVKFSPKKLIVAMSLAAVLPMTTVAEAATADVEKLQQQIMELQQALEQIKAAQRKTDEKVATVEKTAVTTGKGGAISIGDTSVKIGGYIKGDLLYTTNGVNGKNGLLAAAHVKGADSSKDDRVDLSARESRFFIKTATPVAGKTLKTHLEADFYGTTDSELAANGHGLRLRHAYGSWGNVLVGQTWSTFMDLYALGELTAFGQHASALFVRQAQVRYTQPYDGGSLMFALENPEDGGDDQSTPDLIARANFDGQWGHASVGMLAREVVDGDDKEWSTAYSLSARFPTVGRDDLRMQFNYGELGRYMGLVTYPDVNGSTTGLEGFNSWGASLAYRHFWNSHLRSNVMFSRTEADDNPYGTVPDSSQSFHANLIWSPSPKLQYGIEYANWQVDSSGTEKELDTVQLSARYLF</sequence>
<evidence type="ECO:0000256" key="1">
    <source>
        <dbReference type="SAM" id="Coils"/>
    </source>
</evidence>
<feature type="chain" id="PRO_5035258766" evidence="2">
    <location>
        <begin position="30"/>
        <end position="412"/>
    </location>
</feature>
<dbReference type="RefSeq" id="WP_193952703.1">
    <property type="nucleotide sequence ID" value="NZ_JADEYS010000006.1"/>
</dbReference>
<feature type="coiled-coil region" evidence="1">
    <location>
        <begin position="27"/>
        <end position="64"/>
    </location>
</feature>
<dbReference type="EMBL" id="JADEYS010000006">
    <property type="protein sequence ID" value="MBE9397157.1"/>
    <property type="molecule type" value="Genomic_DNA"/>
</dbReference>
<accession>A0A8J7FA93</accession>
<gene>
    <name evidence="3" type="ORF">IOQ59_07790</name>
</gene>
<keyword evidence="4" id="KW-1185">Reference proteome</keyword>
<proteinExistence type="predicted"/>
<dbReference type="AlphaFoldDB" id="A0A8J7FA93"/>
<organism evidence="3 4">
    <name type="scientific">Pontibacterium sinense</name>
    <dbReference type="NCBI Taxonomy" id="2781979"/>
    <lineage>
        <taxon>Bacteria</taxon>
        <taxon>Pseudomonadati</taxon>
        <taxon>Pseudomonadota</taxon>
        <taxon>Gammaproteobacteria</taxon>
        <taxon>Oceanospirillales</taxon>
        <taxon>Oceanospirillaceae</taxon>
        <taxon>Pontibacterium</taxon>
    </lineage>
</organism>
<evidence type="ECO:0000313" key="4">
    <source>
        <dbReference type="Proteomes" id="UP000640333"/>
    </source>
</evidence>
<comment type="caution">
    <text evidence="3">The sequence shown here is derived from an EMBL/GenBank/DDBJ whole genome shotgun (WGS) entry which is preliminary data.</text>
</comment>
<dbReference type="InterPro" id="IPR045748">
    <property type="entry name" value="DcaP"/>
</dbReference>
<feature type="signal peptide" evidence="2">
    <location>
        <begin position="1"/>
        <end position="29"/>
    </location>
</feature>
<keyword evidence="1" id="KW-0175">Coiled coil</keyword>
<keyword evidence="2" id="KW-0732">Signal</keyword>
<name>A0A8J7FA93_9GAMM</name>
<dbReference type="Proteomes" id="UP000640333">
    <property type="component" value="Unassembled WGS sequence"/>
</dbReference>
<protein>
    <submittedName>
        <fullName evidence="3">Porin</fullName>
    </submittedName>
</protein>
<dbReference type="Pfam" id="PF19577">
    <property type="entry name" value="DcaP"/>
    <property type="match status" value="1"/>
</dbReference>
<dbReference type="SUPFAM" id="SSF56935">
    <property type="entry name" value="Porins"/>
    <property type="match status" value="1"/>
</dbReference>
<evidence type="ECO:0000256" key="2">
    <source>
        <dbReference type="SAM" id="SignalP"/>
    </source>
</evidence>
<evidence type="ECO:0000313" key="3">
    <source>
        <dbReference type="EMBL" id="MBE9397157.1"/>
    </source>
</evidence>
<reference evidence="3" key="1">
    <citation type="submission" date="2020-10" db="EMBL/GenBank/DDBJ databases">
        <title>Bacterium isolated from coastal waters sediment.</title>
        <authorList>
            <person name="Chen R.-J."/>
            <person name="Lu D.-C."/>
            <person name="Zhu K.-L."/>
            <person name="Du Z.-J."/>
        </authorList>
    </citation>
    <scope>NUCLEOTIDE SEQUENCE</scope>
    <source>
        <strain evidence="3">N1Y112</strain>
    </source>
</reference>